<sequence>NKHPELRGKDLETTKRSCENLRGQPVSMLIYAEGTRFTPEKHSRKNSPYKNLLKPRAGGIHTVLSSLGDELTSILNVTLVYPGHASPSLFDFLLGKIPRIVIRIENLKLGESGVPSFETIQSKAGSLAVRNFLNQSWEVKDKIISKIHSESSITGTITQPTSEPSSTDSAGVSSTTSLFSE</sequence>
<dbReference type="EMBL" id="UINC01033438">
    <property type="protein sequence ID" value="SVB22733.1"/>
    <property type="molecule type" value="Genomic_DNA"/>
</dbReference>
<feature type="region of interest" description="Disordered" evidence="1">
    <location>
        <begin position="153"/>
        <end position="181"/>
    </location>
</feature>
<dbReference type="SUPFAM" id="SSF69593">
    <property type="entry name" value="Glycerol-3-phosphate (1)-acyltransferase"/>
    <property type="match status" value="1"/>
</dbReference>
<evidence type="ECO:0008006" key="3">
    <source>
        <dbReference type="Google" id="ProtNLM"/>
    </source>
</evidence>
<protein>
    <recommendedName>
        <fullName evidence="3">Phospholipid/glycerol acyltransferase domain-containing protein</fullName>
    </recommendedName>
</protein>
<reference evidence="2" key="1">
    <citation type="submission" date="2018-05" db="EMBL/GenBank/DDBJ databases">
        <authorList>
            <person name="Lanie J.A."/>
            <person name="Ng W.-L."/>
            <person name="Kazmierczak K.M."/>
            <person name="Andrzejewski T.M."/>
            <person name="Davidsen T.M."/>
            <person name="Wayne K.J."/>
            <person name="Tettelin H."/>
            <person name="Glass J.I."/>
            <person name="Rusch D."/>
            <person name="Podicherti R."/>
            <person name="Tsui H.-C.T."/>
            <person name="Winkler M.E."/>
        </authorList>
    </citation>
    <scope>NUCLEOTIDE SEQUENCE</scope>
</reference>
<name>A0A382CBS4_9ZZZZ</name>
<evidence type="ECO:0000256" key="1">
    <source>
        <dbReference type="SAM" id="MobiDB-lite"/>
    </source>
</evidence>
<proteinExistence type="predicted"/>
<accession>A0A382CBS4</accession>
<evidence type="ECO:0000313" key="2">
    <source>
        <dbReference type="EMBL" id="SVB22733.1"/>
    </source>
</evidence>
<dbReference type="CDD" id="cd07990">
    <property type="entry name" value="LPLAT_LCLAT1-like"/>
    <property type="match status" value="1"/>
</dbReference>
<feature type="compositionally biased region" description="Polar residues" evidence="1">
    <location>
        <begin position="154"/>
        <end position="181"/>
    </location>
</feature>
<dbReference type="AlphaFoldDB" id="A0A382CBS4"/>
<dbReference type="PANTHER" id="PTHR10983">
    <property type="entry name" value="1-ACYLGLYCEROL-3-PHOSPHATE ACYLTRANSFERASE-RELATED"/>
    <property type="match status" value="1"/>
</dbReference>
<gene>
    <name evidence="2" type="ORF">METZ01_LOCUS175587</name>
</gene>
<organism evidence="2">
    <name type="scientific">marine metagenome</name>
    <dbReference type="NCBI Taxonomy" id="408172"/>
    <lineage>
        <taxon>unclassified sequences</taxon>
        <taxon>metagenomes</taxon>
        <taxon>ecological metagenomes</taxon>
    </lineage>
</organism>
<feature type="non-terminal residue" evidence="2">
    <location>
        <position position="1"/>
    </location>
</feature>
<dbReference type="PANTHER" id="PTHR10983:SF15">
    <property type="entry name" value="ACYLTRANSFERASE YIHG-RELATED"/>
    <property type="match status" value="1"/>
</dbReference>
<dbReference type="GO" id="GO:0005886">
    <property type="term" value="C:plasma membrane"/>
    <property type="evidence" value="ECO:0007669"/>
    <property type="project" value="TreeGrafter"/>
</dbReference>